<dbReference type="Pfam" id="PF13462">
    <property type="entry name" value="Thioredoxin_4"/>
    <property type="match status" value="1"/>
</dbReference>
<dbReference type="EMBL" id="PEZZ01000042">
    <property type="protein sequence ID" value="PIS04683.1"/>
    <property type="molecule type" value="Genomic_DNA"/>
</dbReference>
<comment type="caution">
    <text evidence="8">The sequence shown here is derived from an EMBL/GenBank/DDBJ whole genome shotgun (WGS) entry which is preliminary data.</text>
</comment>
<evidence type="ECO:0000256" key="6">
    <source>
        <dbReference type="SAM" id="Phobius"/>
    </source>
</evidence>
<evidence type="ECO:0000256" key="4">
    <source>
        <dbReference type="ARBA" id="ARBA00023157"/>
    </source>
</evidence>
<evidence type="ECO:0000313" key="9">
    <source>
        <dbReference type="Proteomes" id="UP000230935"/>
    </source>
</evidence>
<name>A0A2H0W012_9BACT</name>
<keyword evidence="3" id="KW-0560">Oxidoreductase</keyword>
<keyword evidence="6" id="KW-0472">Membrane</keyword>
<dbReference type="Gene3D" id="3.40.30.10">
    <property type="entry name" value="Glutaredoxin"/>
    <property type="match status" value="1"/>
</dbReference>
<feature type="domain" description="Thioredoxin" evidence="7">
    <location>
        <begin position="54"/>
        <end position="255"/>
    </location>
</feature>
<evidence type="ECO:0000256" key="5">
    <source>
        <dbReference type="ARBA" id="ARBA00023284"/>
    </source>
</evidence>
<dbReference type="InterPro" id="IPR013766">
    <property type="entry name" value="Thioredoxin_domain"/>
</dbReference>
<keyword evidence="2" id="KW-0732">Signal</keyword>
<dbReference type="Proteomes" id="UP000230935">
    <property type="component" value="Unassembled WGS sequence"/>
</dbReference>
<dbReference type="PROSITE" id="PS51352">
    <property type="entry name" value="THIOREDOXIN_2"/>
    <property type="match status" value="1"/>
</dbReference>
<evidence type="ECO:0000256" key="3">
    <source>
        <dbReference type="ARBA" id="ARBA00023002"/>
    </source>
</evidence>
<keyword evidence="6" id="KW-0812">Transmembrane</keyword>
<feature type="transmembrane region" description="Helical" evidence="6">
    <location>
        <begin position="13"/>
        <end position="37"/>
    </location>
</feature>
<reference evidence="9" key="1">
    <citation type="submission" date="2017-09" db="EMBL/GenBank/DDBJ databases">
        <title>Depth-based differentiation of microbial function through sediment-hosted aquifers and enrichment of novel symbionts in the deep terrestrial subsurface.</title>
        <authorList>
            <person name="Probst A.J."/>
            <person name="Ladd B."/>
            <person name="Jarett J.K."/>
            <person name="Geller-Mcgrath D.E."/>
            <person name="Sieber C.M.K."/>
            <person name="Emerson J.B."/>
            <person name="Anantharaman K."/>
            <person name="Thomas B.C."/>
            <person name="Malmstrom R."/>
            <person name="Stieglmeier M."/>
            <person name="Klingl A."/>
            <person name="Woyke T."/>
            <person name="Ryan C.M."/>
            <person name="Banfield J.F."/>
        </authorList>
    </citation>
    <scope>NUCLEOTIDE SEQUENCE [LARGE SCALE GENOMIC DNA]</scope>
</reference>
<dbReference type="GO" id="GO:0016491">
    <property type="term" value="F:oxidoreductase activity"/>
    <property type="evidence" value="ECO:0007669"/>
    <property type="project" value="UniProtKB-KW"/>
</dbReference>
<organism evidence="8 9">
    <name type="scientific">Candidatus Buchananbacteria bacterium CG10_big_fil_rev_8_21_14_0_10_42_9</name>
    <dbReference type="NCBI Taxonomy" id="1974526"/>
    <lineage>
        <taxon>Bacteria</taxon>
        <taxon>Candidatus Buchananiibacteriota</taxon>
    </lineage>
</organism>
<dbReference type="InterPro" id="IPR036249">
    <property type="entry name" value="Thioredoxin-like_sf"/>
</dbReference>
<evidence type="ECO:0000256" key="1">
    <source>
        <dbReference type="ARBA" id="ARBA00005791"/>
    </source>
</evidence>
<keyword evidence="4" id="KW-1015">Disulfide bond</keyword>
<accession>A0A2H0W012</accession>
<evidence type="ECO:0000313" key="8">
    <source>
        <dbReference type="EMBL" id="PIS04683.1"/>
    </source>
</evidence>
<gene>
    <name evidence="8" type="ORF">COT81_05175</name>
</gene>
<keyword evidence="6" id="KW-1133">Transmembrane helix</keyword>
<proteinExistence type="inferred from homology"/>
<evidence type="ECO:0000256" key="2">
    <source>
        <dbReference type="ARBA" id="ARBA00022729"/>
    </source>
</evidence>
<protein>
    <recommendedName>
        <fullName evidence="7">Thioredoxin domain-containing protein</fullName>
    </recommendedName>
</protein>
<dbReference type="AlphaFoldDB" id="A0A2H0W012"/>
<dbReference type="PANTHER" id="PTHR13887">
    <property type="entry name" value="GLUTATHIONE S-TRANSFERASE KAPPA"/>
    <property type="match status" value="1"/>
</dbReference>
<evidence type="ECO:0000259" key="7">
    <source>
        <dbReference type="PROSITE" id="PS51352"/>
    </source>
</evidence>
<dbReference type="SUPFAM" id="SSF52833">
    <property type="entry name" value="Thioredoxin-like"/>
    <property type="match status" value="1"/>
</dbReference>
<comment type="similarity">
    <text evidence="1">Belongs to the thioredoxin family. DsbA subfamily.</text>
</comment>
<sequence length="255" mass="27796">MSLKFIDDLKPRAAFYLGIMLALTVIFAVGFFGLLVFDAPELGFSLKGQKEVSADTGKTVNNSASPDSTGNSSITVVSVTKDDHILGDKKAPISIIEYSDAECPFCKRFHPTMQQIVAKYEGRVNWVYRHFPLASIHPKAPKEAEATECAAELGGNDGFWAYLDRLFEITPSNNNLDLARLPEIAEEVGLNADKFEECLNSGKYAKKVQSHYNQAIAAGGRGTPYSLVIYGDKQIPLSGALTLSQIESALAQIIE</sequence>
<keyword evidence="5" id="KW-0676">Redox-active center</keyword>
<dbReference type="PANTHER" id="PTHR13887:SF14">
    <property type="entry name" value="DISULFIDE BOND FORMATION PROTEIN D"/>
    <property type="match status" value="1"/>
</dbReference>
<dbReference type="InterPro" id="IPR012336">
    <property type="entry name" value="Thioredoxin-like_fold"/>
</dbReference>